<comment type="similarity">
    <text evidence="1 2">Belongs to the phD/YefM antitoxin family.</text>
</comment>
<name>A0ABW1EB29_9BACT</name>
<protein>
    <recommendedName>
        <fullName evidence="2">Antitoxin</fullName>
    </recommendedName>
</protein>
<organism evidence="3 4">
    <name type="scientific">Acidicapsa dinghuensis</name>
    <dbReference type="NCBI Taxonomy" id="2218256"/>
    <lineage>
        <taxon>Bacteria</taxon>
        <taxon>Pseudomonadati</taxon>
        <taxon>Acidobacteriota</taxon>
        <taxon>Terriglobia</taxon>
        <taxon>Terriglobales</taxon>
        <taxon>Acidobacteriaceae</taxon>
        <taxon>Acidicapsa</taxon>
    </lineage>
</organism>
<evidence type="ECO:0000313" key="3">
    <source>
        <dbReference type="EMBL" id="MFC5861185.1"/>
    </source>
</evidence>
<accession>A0ABW1EB29</accession>
<proteinExistence type="inferred from homology"/>
<comment type="caution">
    <text evidence="3">The sequence shown here is derived from an EMBL/GenBank/DDBJ whole genome shotgun (WGS) entry which is preliminary data.</text>
</comment>
<evidence type="ECO:0000256" key="1">
    <source>
        <dbReference type="ARBA" id="ARBA00009981"/>
    </source>
</evidence>
<dbReference type="RefSeq" id="WP_263334237.1">
    <property type="nucleotide sequence ID" value="NZ_JAGSYH010000002.1"/>
</dbReference>
<dbReference type="InterPro" id="IPR006442">
    <property type="entry name" value="Antitoxin_Phd/YefM"/>
</dbReference>
<dbReference type="InterPro" id="IPR036165">
    <property type="entry name" value="YefM-like_sf"/>
</dbReference>
<dbReference type="Pfam" id="PF02604">
    <property type="entry name" value="PhdYeFM_antitox"/>
    <property type="match status" value="1"/>
</dbReference>
<evidence type="ECO:0000313" key="4">
    <source>
        <dbReference type="Proteomes" id="UP001596091"/>
    </source>
</evidence>
<sequence length="82" mass="9393">MQTISATEAKRRFDVVLDVAQREPVRIQRYDRDVAVLVSVAEFDRLNSNRWKEFNRLKELAGAQAHANGQTEEILAEILASH</sequence>
<dbReference type="EMBL" id="JBHSPH010000001">
    <property type="protein sequence ID" value="MFC5861185.1"/>
    <property type="molecule type" value="Genomic_DNA"/>
</dbReference>
<comment type="function">
    <text evidence="2">Antitoxin component of a type II toxin-antitoxin (TA) system.</text>
</comment>
<dbReference type="NCBIfam" id="TIGR01552">
    <property type="entry name" value="phd_fam"/>
    <property type="match status" value="1"/>
</dbReference>
<reference evidence="4" key="1">
    <citation type="journal article" date="2019" name="Int. J. Syst. Evol. Microbiol.">
        <title>The Global Catalogue of Microorganisms (GCM) 10K type strain sequencing project: providing services to taxonomists for standard genome sequencing and annotation.</title>
        <authorList>
            <consortium name="The Broad Institute Genomics Platform"/>
            <consortium name="The Broad Institute Genome Sequencing Center for Infectious Disease"/>
            <person name="Wu L."/>
            <person name="Ma J."/>
        </authorList>
    </citation>
    <scope>NUCLEOTIDE SEQUENCE [LARGE SCALE GENOMIC DNA]</scope>
    <source>
        <strain evidence="4">JCM 4087</strain>
    </source>
</reference>
<dbReference type="Proteomes" id="UP001596091">
    <property type="component" value="Unassembled WGS sequence"/>
</dbReference>
<gene>
    <name evidence="3" type="ORF">ACFPT7_02645</name>
</gene>
<keyword evidence="4" id="KW-1185">Reference proteome</keyword>
<dbReference type="SUPFAM" id="SSF143120">
    <property type="entry name" value="YefM-like"/>
    <property type="match status" value="1"/>
</dbReference>
<dbReference type="Gene3D" id="3.40.1620.10">
    <property type="entry name" value="YefM-like domain"/>
    <property type="match status" value="1"/>
</dbReference>
<evidence type="ECO:0000256" key="2">
    <source>
        <dbReference type="RuleBase" id="RU362080"/>
    </source>
</evidence>